<comment type="caution">
    <text evidence="2">The sequence shown here is derived from an EMBL/GenBank/DDBJ whole genome shotgun (WGS) entry which is preliminary data.</text>
</comment>
<gene>
    <name evidence="2" type="ORF">Enr8_16260</name>
</gene>
<evidence type="ECO:0000313" key="2">
    <source>
        <dbReference type="EMBL" id="TWT34232.1"/>
    </source>
</evidence>
<feature type="compositionally biased region" description="Basic and acidic residues" evidence="1">
    <location>
        <begin position="1"/>
        <end position="13"/>
    </location>
</feature>
<reference evidence="2 3" key="1">
    <citation type="submission" date="2019-02" db="EMBL/GenBank/DDBJ databases">
        <title>Deep-cultivation of Planctomycetes and their phenomic and genomic characterization uncovers novel biology.</title>
        <authorList>
            <person name="Wiegand S."/>
            <person name="Jogler M."/>
            <person name="Boedeker C."/>
            <person name="Pinto D."/>
            <person name="Vollmers J."/>
            <person name="Rivas-Marin E."/>
            <person name="Kohn T."/>
            <person name="Peeters S.H."/>
            <person name="Heuer A."/>
            <person name="Rast P."/>
            <person name="Oberbeckmann S."/>
            <person name="Bunk B."/>
            <person name="Jeske O."/>
            <person name="Meyerdierks A."/>
            <person name="Storesund J.E."/>
            <person name="Kallscheuer N."/>
            <person name="Luecker S."/>
            <person name="Lage O.M."/>
            <person name="Pohl T."/>
            <person name="Merkel B.J."/>
            <person name="Hornburger P."/>
            <person name="Mueller R.-W."/>
            <person name="Bruemmer F."/>
            <person name="Labrenz M."/>
            <person name="Spormann A.M."/>
            <person name="Op Den Camp H."/>
            <person name="Overmann J."/>
            <person name="Amann R."/>
            <person name="Jetten M.S.M."/>
            <person name="Mascher T."/>
            <person name="Medema M.H."/>
            <person name="Devos D.P."/>
            <person name="Kaster A.-K."/>
            <person name="Ovreas L."/>
            <person name="Rohde M."/>
            <person name="Galperin M.Y."/>
            <person name="Jogler C."/>
        </authorList>
    </citation>
    <scope>NUCLEOTIDE SEQUENCE [LARGE SCALE GENOMIC DNA]</scope>
    <source>
        <strain evidence="2 3">Enr8</strain>
    </source>
</reference>
<evidence type="ECO:0000256" key="1">
    <source>
        <dbReference type="SAM" id="MobiDB-lite"/>
    </source>
</evidence>
<sequence>MAAIHQRLEEKTQRSSPPSIWTLTKRRAMDRSTGEKNDRVESTSPRKKTKRSGPVTRKRRNPRARFHLDRPLGAWQFVVDRYPGLRRLMATTPLGYFSAAPSGLKKKMNRSSPVSDSIVARVRKPRECGRHAPPPRRKNETPQSSPRSAAKNLKRPVRSSLPPRGSGRIGGAPLLPLGATHIQTNHAADDQQDAGQLERREGFAEEAYADHRDQGGADA</sequence>
<protein>
    <submittedName>
        <fullName evidence="2">Uncharacterized protein</fullName>
    </submittedName>
</protein>
<evidence type="ECO:0000313" key="3">
    <source>
        <dbReference type="Proteomes" id="UP000318878"/>
    </source>
</evidence>
<organism evidence="2 3">
    <name type="scientific">Blastopirellula retiformator</name>
    <dbReference type="NCBI Taxonomy" id="2527970"/>
    <lineage>
        <taxon>Bacteria</taxon>
        <taxon>Pseudomonadati</taxon>
        <taxon>Planctomycetota</taxon>
        <taxon>Planctomycetia</taxon>
        <taxon>Pirellulales</taxon>
        <taxon>Pirellulaceae</taxon>
        <taxon>Blastopirellula</taxon>
    </lineage>
</organism>
<accession>A0A5C5V947</accession>
<feature type="compositionally biased region" description="Basic residues" evidence="1">
    <location>
        <begin position="45"/>
        <end position="65"/>
    </location>
</feature>
<dbReference type="EMBL" id="SJPF01000002">
    <property type="protein sequence ID" value="TWT34232.1"/>
    <property type="molecule type" value="Genomic_DNA"/>
</dbReference>
<feature type="compositionally biased region" description="Basic and acidic residues" evidence="1">
    <location>
        <begin position="27"/>
        <end position="41"/>
    </location>
</feature>
<proteinExistence type="predicted"/>
<dbReference type="Proteomes" id="UP000318878">
    <property type="component" value="Unassembled WGS sequence"/>
</dbReference>
<feature type="region of interest" description="Disordered" evidence="1">
    <location>
        <begin position="96"/>
        <end position="201"/>
    </location>
</feature>
<keyword evidence="3" id="KW-1185">Reference proteome</keyword>
<feature type="region of interest" description="Disordered" evidence="1">
    <location>
        <begin position="1"/>
        <end position="65"/>
    </location>
</feature>
<name>A0A5C5V947_9BACT</name>
<dbReference type="AlphaFoldDB" id="A0A5C5V947"/>